<keyword evidence="2 5" id="KW-0238">DNA-binding</keyword>
<dbReference type="Proteomes" id="UP000320300">
    <property type="component" value="Unassembled WGS sequence"/>
</dbReference>
<dbReference type="AlphaFoldDB" id="A0A521BDY0"/>
<dbReference type="Pfam" id="PF22200">
    <property type="entry name" value="ExsA_N"/>
    <property type="match status" value="1"/>
</dbReference>
<dbReference type="EMBL" id="FXTN01000002">
    <property type="protein sequence ID" value="SMO45306.1"/>
    <property type="molecule type" value="Genomic_DNA"/>
</dbReference>
<dbReference type="InterPro" id="IPR018060">
    <property type="entry name" value="HTH_AraC"/>
</dbReference>
<dbReference type="PANTHER" id="PTHR43280:SF2">
    <property type="entry name" value="HTH-TYPE TRANSCRIPTIONAL REGULATOR EXSA"/>
    <property type="match status" value="1"/>
</dbReference>
<gene>
    <name evidence="5" type="ORF">SAMN06265348_102218</name>
</gene>
<dbReference type="Pfam" id="PF12833">
    <property type="entry name" value="HTH_18"/>
    <property type="match status" value="1"/>
</dbReference>
<dbReference type="SMART" id="SM00342">
    <property type="entry name" value="HTH_ARAC"/>
    <property type="match status" value="1"/>
</dbReference>
<keyword evidence="1" id="KW-0805">Transcription regulation</keyword>
<evidence type="ECO:0000256" key="2">
    <source>
        <dbReference type="ARBA" id="ARBA00023125"/>
    </source>
</evidence>
<accession>A0A521BDY0</accession>
<evidence type="ECO:0000313" key="6">
    <source>
        <dbReference type="Proteomes" id="UP000320300"/>
    </source>
</evidence>
<dbReference type="InterPro" id="IPR009057">
    <property type="entry name" value="Homeodomain-like_sf"/>
</dbReference>
<evidence type="ECO:0000313" key="5">
    <source>
        <dbReference type="EMBL" id="SMO45306.1"/>
    </source>
</evidence>
<feature type="domain" description="HTH araC/xylS-type" evidence="4">
    <location>
        <begin position="186"/>
        <end position="284"/>
    </location>
</feature>
<dbReference type="SUPFAM" id="SSF46689">
    <property type="entry name" value="Homeodomain-like"/>
    <property type="match status" value="1"/>
</dbReference>
<dbReference type="GO" id="GO:0043565">
    <property type="term" value="F:sequence-specific DNA binding"/>
    <property type="evidence" value="ECO:0007669"/>
    <property type="project" value="InterPro"/>
</dbReference>
<name>A0A521BDY0_9SPHI</name>
<dbReference type="InterPro" id="IPR054015">
    <property type="entry name" value="ExsA-like_N"/>
</dbReference>
<dbReference type="Gene3D" id="1.10.10.60">
    <property type="entry name" value="Homeodomain-like"/>
    <property type="match status" value="1"/>
</dbReference>
<organism evidence="5 6">
    <name type="scientific">Pedobacter westerhofensis</name>
    <dbReference type="NCBI Taxonomy" id="425512"/>
    <lineage>
        <taxon>Bacteria</taxon>
        <taxon>Pseudomonadati</taxon>
        <taxon>Bacteroidota</taxon>
        <taxon>Sphingobacteriia</taxon>
        <taxon>Sphingobacteriales</taxon>
        <taxon>Sphingobacteriaceae</taxon>
        <taxon>Pedobacter</taxon>
    </lineage>
</organism>
<keyword evidence="6" id="KW-1185">Reference proteome</keyword>
<sequence>MKFTLPLFEIVTNLNDMAESERPKIGYSCYFTRSREGEQFVPEHVFSYQISGRLTMTDDNHHTNIFNEGDFRFIRRNNLVKYIKEPPAGGEFKSVSVYLDQQSLRDFSIREGIEGSSVRSTASVIKLKPNTLFKSYMDSLQPYRQDDVVISDALQQLKVNEAILLLLQADPSLADVLFDFSEPGKIDLEGFMEKNFHFNVQMKRFAYLSGRSLATFKRDFEKVFNTTPGHWLQERRLKEAYYLIREKGRSASDIYLDLGFEDLSHFSFAFKNKYGLTPSKVMTH</sequence>
<dbReference type="PROSITE" id="PS01124">
    <property type="entry name" value="HTH_ARAC_FAMILY_2"/>
    <property type="match status" value="1"/>
</dbReference>
<keyword evidence="3" id="KW-0804">Transcription</keyword>
<evidence type="ECO:0000256" key="1">
    <source>
        <dbReference type="ARBA" id="ARBA00023015"/>
    </source>
</evidence>
<evidence type="ECO:0000256" key="3">
    <source>
        <dbReference type="ARBA" id="ARBA00023163"/>
    </source>
</evidence>
<dbReference type="GO" id="GO:0003700">
    <property type="term" value="F:DNA-binding transcription factor activity"/>
    <property type="evidence" value="ECO:0007669"/>
    <property type="project" value="InterPro"/>
</dbReference>
<dbReference type="PANTHER" id="PTHR43280">
    <property type="entry name" value="ARAC-FAMILY TRANSCRIPTIONAL REGULATOR"/>
    <property type="match status" value="1"/>
</dbReference>
<evidence type="ECO:0000259" key="4">
    <source>
        <dbReference type="PROSITE" id="PS01124"/>
    </source>
</evidence>
<proteinExistence type="predicted"/>
<reference evidence="5 6" key="1">
    <citation type="submission" date="2017-05" db="EMBL/GenBank/DDBJ databases">
        <authorList>
            <person name="Varghese N."/>
            <person name="Submissions S."/>
        </authorList>
    </citation>
    <scope>NUCLEOTIDE SEQUENCE [LARGE SCALE GENOMIC DNA]</scope>
    <source>
        <strain evidence="5 6">DSM 19036</strain>
    </source>
</reference>
<protein>
    <submittedName>
        <fullName evidence="5">AraC-type DNA-binding protein</fullName>
    </submittedName>
</protein>